<keyword evidence="1" id="KW-1133">Transmembrane helix</keyword>
<feature type="transmembrane region" description="Helical" evidence="1">
    <location>
        <begin position="179"/>
        <end position="196"/>
    </location>
</feature>
<dbReference type="Proteomes" id="UP001501303">
    <property type="component" value="Unassembled WGS sequence"/>
</dbReference>
<name>A0ABN2PT37_9ACTN</name>
<reference evidence="2 3" key="1">
    <citation type="journal article" date="2019" name="Int. J. Syst. Evol. Microbiol.">
        <title>The Global Catalogue of Microorganisms (GCM) 10K type strain sequencing project: providing services to taxonomists for standard genome sequencing and annotation.</title>
        <authorList>
            <consortium name="The Broad Institute Genomics Platform"/>
            <consortium name="The Broad Institute Genome Sequencing Center for Infectious Disease"/>
            <person name="Wu L."/>
            <person name="Ma J."/>
        </authorList>
    </citation>
    <scope>NUCLEOTIDE SEQUENCE [LARGE SCALE GENOMIC DNA]</scope>
    <source>
        <strain evidence="2 3">JCM 13581</strain>
    </source>
</reference>
<keyword evidence="3" id="KW-1185">Reference proteome</keyword>
<dbReference type="Pfam" id="PF09490">
    <property type="entry name" value="CbtA"/>
    <property type="match status" value="1"/>
</dbReference>
<evidence type="ECO:0008006" key="4">
    <source>
        <dbReference type="Google" id="ProtNLM"/>
    </source>
</evidence>
<evidence type="ECO:0000313" key="3">
    <source>
        <dbReference type="Proteomes" id="UP001501303"/>
    </source>
</evidence>
<keyword evidence="1" id="KW-0472">Membrane</keyword>
<feature type="transmembrane region" description="Helical" evidence="1">
    <location>
        <begin position="147"/>
        <end position="167"/>
    </location>
</feature>
<dbReference type="RefSeq" id="WP_344265457.1">
    <property type="nucleotide sequence ID" value="NZ_BAAAMJ010000068.1"/>
</dbReference>
<organism evidence="2 3">
    <name type="scientific">Streptomyces sodiiphilus</name>
    <dbReference type="NCBI Taxonomy" id="226217"/>
    <lineage>
        <taxon>Bacteria</taxon>
        <taxon>Bacillati</taxon>
        <taxon>Actinomycetota</taxon>
        <taxon>Actinomycetes</taxon>
        <taxon>Kitasatosporales</taxon>
        <taxon>Streptomycetaceae</taxon>
        <taxon>Streptomyces</taxon>
    </lineage>
</organism>
<feature type="transmembrane region" description="Helical" evidence="1">
    <location>
        <begin position="72"/>
        <end position="95"/>
    </location>
</feature>
<dbReference type="EMBL" id="BAAAMJ010000068">
    <property type="protein sequence ID" value="GAA1931765.1"/>
    <property type="molecule type" value="Genomic_DNA"/>
</dbReference>
<accession>A0ABN2PT37</accession>
<dbReference type="InterPro" id="IPR012666">
    <property type="entry name" value="CbtA_put"/>
</dbReference>
<proteinExistence type="predicted"/>
<comment type="caution">
    <text evidence="2">The sequence shown here is derived from an EMBL/GenBank/DDBJ whole genome shotgun (WGS) entry which is preliminary data.</text>
</comment>
<evidence type="ECO:0000256" key="1">
    <source>
        <dbReference type="SAM" id="Phobius"/>
    </source>
</evidence>
<feature type="transmembrane region" description="Helical" evidence="1">
    <location>
        <begin position="216"/>
        <end position="237"/>
    </location>
</feature>
<keyword evidence="1" id="KW-0812">Transmembrane</keyword>
<protein>
    <recommendedName>
        <fullName evidence="4">Cobalt transporter</fullName>
    </recommendedName>
</protein>
<sequence length="260" mass="27137">MTQPTPYPVLPLLTRGLAAGGLAGLASGLFSLLLAGPLLDRAVRLEEEREHATGAAHGHVHEELFSRGTQHFGLVVTAVVTGLALGVFFALAYALIHRSTALTHRPWQRALLLAGAGFAALSLLPGLRYPADPPGVGESSTVAERQVLWLAALLIGILGLLAAWQLYRRLDRHPAPVRQTAAAAADAATAAALFLLPSHGDPVPLPADLVWEFRVLSLAAHTVLWAALGGLFGWLGLRGLPGHERNGAAGREPAPALAGG</sequence>
<feature type="transmembrane region" description="Helical" evidence="1">
    <location>
        <begin position="107"/>
        <end position="127"/>
    </location>
</feature>
<evidence type="ECO:0000313" key="2">
    <source>
        <dbReference type="EMBL" id="GAA1931765.1"/>
    </source>
</evidence>
<feature type="transmembrane region" description="Helical" evidence="1">
    <location>
        <begin position="12"/>
        <end position="35"/>
    </location>
</feature>
<gene>
    <name evidence="2" type="ORF">GCM10009716_43650</name>
</gene>